<evidence type="ECO:0000256" key="9">
    <source>
        <dbReference type="ARBA" id="ARBA00023146"/>
    </source>
</evidence>
<name>A0A0G3X750_9SPHN</name>
<dbReference type="Pfam" id="PF10458">
    <property type="entry name" value="Val_tRNA-synt_C"/>
    <property type="match status" value="1"/>
</dbReference>
<keyword evidence="3 12" id="KW-0963">Cytoplasm</keyword>
<evidence type="ECO:0000313" key="17">
    <source>
        <dbReference type="EMBL" id="AKM06439.1"/>
    </source>
</evidence>
<evidence type="ECO:0000256" key="10">
    <source>
        <dbReference type="ARBA" id="ARBA00047552"/>
    </source>
</evidence>
<feature type="coiled-coil region" evidence="12">
    <location>
        <begin position="930"/>
        <end position="996"/>
    </location>
</feature>
<dbReference type="Gene3D" id="1.10.730.10">
    <property type="entry name" value="Isoleucyl-tRNA Synthetase, Domain 1"/>
    <property type="match status" value="1"/>
</dbReference>
<dbReference type="SUPFAM" id="SSF50677">
    <property type="entry name" value="ValRS/IleRS/LeuRS editing domain"/>
    <property type="match status" value="1"/>
</dbReference>
<dbReference type="Pfam" id="PF00133">
    <property type="entry name" value="tRNA-synt_1"/>
    <property type="match status" value="3"/>
</dbReference>
<dbReference type="InterPro" id="IPR002300">
    <property type="entry name" value="aa-tRNA-synth_Ia"/>
</dbReference>
<dbReference type="NCBIfam" id="NF004349">
    <property type="entry name" value="PRK05729.1"/>
    <property type="match status" value="1"/>
</dbReference>
<comment type="catalytic activity">
    <reaction evidence="10 12">
        <text>tRNA(Val) + L-valine + ATP = L-valyl-tRNA(Val) + AMP + diphosphate</text>
        <dbReference type="Rhea" id="RHEA:10704"/>
        <dbReference type="Rhea" id="RHEA-COMP:9672"/>
        <dbReference type="Rhea" id="RHEA-COMP:9708"/>
        <dbReference type="ChEBI" id="CHEBI:30616"/>
        <dbReference type="ChEBI" id="CHEBI:33019"/>
        <dbReference type="ChEBI" id="CHEBI:57762"/>
        <dbReference type="ChEBI" id="CHEBI:78442"/>
        <dbReference type="ChEBI" id="CHEBI:78537"/>
        <dbReference type="ChEBI" id="CHEBI:456215"/>
        <dbReference type="EC" id="6.1.1.9"/>
    </reaction>
</comment>
<evidence type="ECO:0000256" key="7">
    <source>
        <dbReference type="ARBA" id="ARBA00022917"/>
    </source>
</evidence>
<comment type="subcellular location">
    <subcellularLocation>
        <location evidence="1 12">Cytoplasm</location>
    </subcellularLocation>
</comment>
<dbReference type="EMBL" id="CP011805">
    <property type="protein sequence ID" value="AKM06439.1"/>
    <property type="molecule type" value="Genomic_DNA"/>
</dbReference>
<feature type="region of interest" description="Disordered" evidence="13">
    <location>
        <begin position="554"/>
        <end position="595"/>
    </location>
</feature>
<dbReference type="FunFam" id="1.10.730.10:FF:000002">
    <property type="entry name" value="Leucine--tRNA ligase"/>
    <property type="match status" value="1"/>
</dbReference>
<keyword evidence="4 12" id="KW-0436">Ligase</keyword>
<evidence type="ECO:0000256" key="11">
    <source>
        <dbReference type="ARBA" id="ARBA00060830"/>
    </source>
</evidence>
<evidence type="ECO:0000256" key="4">
    <source>
        <dbReference type="ARBA" id="ARBA00022598"/>
    </source>
</evidence>
<dbReference type="InterPro" id="IPR013155">
    <property type="entry name" value="M/V/L/I-tRNA-synth_anticd-bd"/>
</dbReference>
<keyword evidence="7 12" id="KW-0648">Protein biosynthesis</keyword>
<evidence type="ECO:0000313" key="18">
    <source>
        <dbReference type="Proteomes" id="UP000037643"/>
    </source>
</evidence>
<evidence type="ECO:0000256" key="13">
    <source>
        <dbReference type="SAM" id="MobiDB-lite"/>
    </source>
</evidence>
<reference evidence="17 18" key="1">
    <citation type="submission" date="2015-06" db="EMBL/GenBank/DDBJ databases">
        <authorList>
            <person name="Kim K.M."/>
        </authorList>
    </citation>
    <scope>NUCLEOTIDE SEQUENCE [LARGE SCALE GENOMIC DNA]</scope>
    <source>
        <strain evidence="17 18">KCTC 22370</strain>
    </source>
</reference>
<dbReference type="KEGG" id="amx:AM2010_351"/>
<evidence type="ECO:0000256" key="12">
    <source>
        <dbReference type="HAMAP-Rule" id="MF_02004"/>
    </source>
</evidence>
<dbReference type="PRINTS" id="PR00986">
    <property type="entry name" value="TRNASYNTHVAL"/>
</dbReference>
<feature type="domain" description="Aminoacyl-tRNA synthetase class Ia" evidence="14">
    <location>
        <begin position="521"/>
        <end position="556"/>
    </location>
</feature>
<dbReference type="EC" id="6.1.1.9" evidence="12"/>
<evidence type="ECO:0000259" key="16">
    <source>
        <dbReference type="Pfam" id="PF10458"/>
    </source>
</evidence>
<dbReference type="STRING" id="543877.AM2010_351"/>
<dbReference type="PANTHER" id="PTHR11946">
    <property type="entry name" value="VALYL-TRNA SYNTHETASES"/>
    <property type="match status" value="1"/>
</dbReference>
<dbReference type="Gene3D" id="3.40.50.620">
    <property type="entry name" value="HUPs"/>
    <property type="match status" value="2"/>
</dbReference>
<evidence type="ECO:0000256" key="1">
    <source>
        <dbReference type="ARBA" id="ARBA00004496"/>
    </source>
</evidence>
<dbReference type="InterPro" id="IPR010978">
    <property type="entry name" value="tRNA-bd_arm"/>
</dbReference>
<keyword evidence="18" id="KW-1185">Reference proteome</keyword>
<dbReference type="PROSITE" id="PS00178">
    <property type="entry name" value="AA_TRNA_LIGASE_I"/>
    <property type="match status" value="1"/>
</dbReference>
<dbReference type="GO" id="GO:0006438">
    <property type="term" value="P:valyl-tRNA aminoacylation"/>
    <property type="evidence" value="ECO:0007669"/>
    <property type="project" value="UniProtKB-UniRule"/>
</dbReference>
<dbReference type="PANTHER" id="PTHR11946:SF93">
    <property type="entry name" value="VALINE--TRNA LIGASE, CHLOROPLASTIC_MITOCHONDRIAL 2"/>
    <property type="match status" value="1"/>
</dbReference>
<comment type="subunit">
    <text evidence="2 12">Monomer.</text>
</comment>
<dbReference type="CDD" id="cd00817">
    <property type="entry name" value="ValRS_core"/>
    <property type="match status" value="1"/>
</dbReference>
<evidence type="ECO:0000259" key="15">
    <source>
        <dbReference type="Pfam" id="PF08264"/>
    </source>
</evidence>
<dbReference type="InterPro" id="IPR009008">
    <property type="entry name" value="Val/Leu/Ile-tRNA-synth_edit"/>
</dbReference>
<dbReference type="FunFam" id="3.90.740.10:FF:000003">
    <property type="entry name" value="Valine--tRNA ligase"/>
    <property type="match status" value="1"/>
</dbReference>
<feature type="domain" description="Aminoacyl-tRNA synthetase class Ia" evidence="14">
    <location>
        <begin position="18"/>
        <end position="459"/>
    </location>
</feature>
<dbReference type="FunFam" id="1.10.287.380:FF:000001">
    <property type="entry name" value="Valine--tRNA ligase"/>
    <property type="match status" value="1"/>
</dbReference>
<dbReference type="CDD" id="cd07962">
    <property type="entry name" value="Anticodon_Ia_Val"/>
    <property type="match status" value="1"/>
</dbReference>
<dbReference type="InterPro" id="IPR014729">
    <property type="entry name" value="Rossmann-like_a/b/a_fold"/>
</dbReference>
<dbReference type="Pfam" id="PF08264">
    <property type="entry name" value="Anticodon_1"/>
    <property type="match status" value="1"/>
</dbReference>
<feature type="domain" description="Methionyl/Valyl/Leucyl/Isoleucyl-tRNA synthetase anticodon-binding" evidence="15">
    <location>
        <begin position="732"/>
        <end position="873"/>
    </location>
</feature>
<dbReference type="InterPro" id="IPR037118">
    <property type="entry name" value="Val-tRNA_synth_C_sf"/>
</dbReference>
<gene>
    <name evidence="12" type="primary">valS</name>
    <name evidence="17" type="ORF">AM2010_351</name>
</gene>
<dbReference type="InterPro" id="IPR033705">
    <property type="entry name" value="Anticodon_Ia_Val"/>
</dbReference>
<feature type="domain" description="Aminoacyl-tRNA synthetase class Ia" evidence="14">
    <location>
        <begin position="594"/>
        <end position="690"/>
    </location>
</feature>
<dbReference type="GO" id="GO:0005829">
    <property type="term" value="C:cytosol"/>
    <property type="evidence" value="ECO:0007669"/>
    <property type="project" value="TreeGrafter"/>
</dbReference>
<feature type="compositionally biased region" description="Low complexity" evidence="13">
    <location>
        <begin position="564"/>
        <end position="586"/>
    </location>
</feature>
<proteinExistence type="inferred from homology"/>
<dbReference type="AlphaFoldDB" id="A0A0G3X750"/>
<keyword evidence="9 12" id="KW-0030">Aminoacyl-tRNA synthetase</keyword>
<dbReference type="GO" id="GO:0005524">
    <property type="term" value="F:ATP binding"/>
    <property type="evidence" value="ECO:0007669"/>
    <property type="project" value="UniProtKB-UniRule"/>
</dbReference>
<evidence type="ECO:0000256" key="5">
    <source>
        <dbReference type="ARBA" id="ARBA00022741"/>
    </source>
</evidence>
<feature type="short sequence motif" description="'HIGH' region" evidence="12">
    <location>
        <begin position="45"/>
        <end position="55"/>
    </location>
</feature>
<dbReference type="InterPro" id="IPR019499">
    <property type="entry name" value="Val-tRNA_synth_tRNA-bd"/>
</dbReference>
<dbReference type="GO" id="GO:0002161">
    <property type="term" value="F:aminoacyl-tRNA deacylase activity"/>
    <property type="evidence" value="ECO:0007669"/>
    <property type="project" value="InterPro"/>
</dbReference>
<keyword evidence="5 12" id="KW-0547">Nucleotide-binding</keyword>
<dbReference type="InterPro" id="IPR002303">
    <property type="entry name" value="Valyl-tRNA_ligase"/>
</dbReference>
<comment type="function">
    <text evidence="12">Catalyzes the attachment of valine to tRNA(Val). As ValRS can inadvertently accommodate and process structurally similar amino acids such as threonine, to avoid such errors, it has a 'posttransfer' editing activity that hydrolyzes mischarged Thr-tRNA(Val) in a tRNA-dependent manner.</text>
</comment>
<evidence type="ECO:0000256" key="8">
    <source>
        <dbReference type="ARBA" id="ARBA00023054"/>
    </source>
</evidence>
<evidence type="ECO:0000256" key="3">
    <source>
        <dbReference type="ARBA" id="ARBA00022490"/>
    </source>
</evidence>
<dbReference type="OrthoDB" id="9810365at2"/>
<feature type="domain" description="Valyl-tRNA synthetase tRNA-binding arm" evidence="16">
    <location>
        <begin position="932"/>
        <end position="997"/>
    </location>
</feature>
<keyword evidence="6 12" id="KW-0067">ATP-binding</keyword>
<dbReference type="SUPFAM" id="SSF46589">
    <property type="entry name" value="tRNA-binding arm"/>
    <property type="match status" value="1"/>
</dbReference>
<dbReference type="InterPro" id="IPR009080">
    <property type="entry name" value="tRNAsynth_Ia_anticodon-bd"/>
</dbReference>
<dbReference type="Gene3D" id="3.90.740.10">
    <property type="entry name" value="Valyl/Leucyl/Isoleucyl-tRNA synthetase, editing domain"/>
    <property type="match status" value="1"/>
</dbReference>
<accession>A0A0G3X750</accession>
<dbReference type="RefSeq" id="WP_058350881.1">
    <property type="nucleotide sequence ID" value="NZ_CP011805.1"/>
</dbReference>
<dbReference type="HAMAP" id="MF_02004">
    <property type="entry name" value="Val_tRNA_synth_type1"/>
    <property type="match status" value="1"/>
</dbReference>
<evidence type="ECO:0000259" key="14">
    <source>
        <dbReference type="Pfam" id="PF00133"/>
    </source>
</evidence>
<evidence type="ECO:0000256" key="6">
    <source>
        <dbReference type="ARBA" id="ARBA00022840"/>
    </source>
</evidence>
<comment type="similarity">
    <text evidence="11 12">Belongs to the class-I aminoacyl-tRNA synthetase family. ValS type 1 subfamily.</text>
</comment>
<organism evidence="17 18">
    <name type="scientific">Pelagerythrobacter marensis</name>
    <dbReference type="NCBI Taxonomy" id="543877"/>
    <lineage>
        <taxon>Bacteria</taxon>
        <taxon>Pseudomonadati</taxon>
        <taxon>Pseudomonadota</taxon>
        <taxon>Alphaproteobacteria</taxon>
        <taxon>Sphingomonadales</taxon>
        <taxon>Erythrobacteraceae</taxon>
        <taxon>Pelagerythrobacter</taxon>
    </lineage>
</organism>
<dbReference type="InterPro" id="IPR001412">
    <property type="entry name" value="aa-tRNA-synth_I_CS"/>
</dbReference>
<keyword evidence="8 12" id="KW-0175">Coiled coil</keyword>
<dbReference type="FunFam" id="3.40.50.620:FF:000032">
    <property type="entry name" value="Valine--tRNA ligase"/>
    <property type="match status" value="1"/>
</dbReference>
<dbReference type="SUPFAM" id="SSF52374">
    <property type="entry name" value="Nucleotidylyl transferase"/>
    <property type="match status" value="1"/>
</dbReference>
<dbReference type="Gene3D" id="1.10.287.380">
    <property type="entry name" value="Valyl-tRNA synthetase, C-terminal domain"/>
    <property type="match status" value="1"/>
</dbReference>
<sequence>MSTELPKTFDPAEIEARWYAHWETGGLFRPERPDAQPFTIVNPPPNVTGSLHIGHALDNTLQDIVVRYERLRGKDALWVVGTDHAGIATQMVVERQLEAQQDKRTNYSREDFVKKVWEWKEESGGTITRQLRRLGCSMDWSREQFTMNPEFSRAVTKVFVDLHEQGLIYRDKRLVNWDPKLKTAISDLEVETQDVKGHFWHFRYPLADGVTLDNGQDYIEVATTRPETMLADMAVAVHPDDERYKGVVGKHVILPITGRRVPVVADEHADPELGSGAVKITPGHDFNDFEVGKRAGIAPADMLNMLDAEGNVCQTADGLVPDEFLGLHRFRKDGEDGARELVVRRLKELGCLIPHVAKDKEGNPVEHDAEPRVIATPFGDRGGVVIEPWLTDQWYVDAEKLAQAPIEAVRSGAIEIVPKSWEKTFFNWMENIQPWCVSRQLWWGHRIPAWYGPKKETVETSGLGTFPALMPTAVNLGGATEVGGEVVVAENEEAAVLTFADIYGVRPDQIAIADYGSGKAIENRGVTIWRDPDVLDTWFSSALWPFATLGWPDDENPPPLGEVAARSADGGGAADAAPSPSTASGGSPPPAGEERSLLAKHYPNDLLISGFDILFFWDARMAMQGMHFLGEAPWKRLYLHGLVRAADGSKMSKSKGNTVDPLGLIDQYGADALRFFMAAMESQGRDIKMDESRVEGYRNFATKLWNAARFCQANGIGGSRTIVAPPASHAVNRWIIGEVVETLALLDKAMADLRFDAAANAIYHFVWDTFCDWYLELIKGQVDEETRAVAGWALDQILVMLHPFMPFITEELWHELAPADQPRAYELIVAKWPAPAAQPDAAAKAEVEWLIDLTRNLRGAKNEVGIAPGAKLEAWLPEPSDVAGKVLSGNAAALERVARLSAVHTRPAPDGAALQVGAGRDALVIPLEGLIDIAAEKARLTKALAAAEKEVKALEGRLNNANFVERAKPEAVEKARADHAHNAAEAERLKAALERLG</sequence>
<evidence type="ECO:0000256" key="2">
    <source>
        <dbReference type="ARBA" id="ARBA00011245"/>
    </source>
</evidence>
<protein>
    <recommendedName>
        <fullName evidence="12">Valine--tRNA ligase</fullName>
        <ecNumber evidence="12">6.1.1.9</ecNumber>
    </recommendedName>
    <alternativeName>
        <fullName evidence="12">Valyl-tRNA synthetase</fullName>
        <shortName evidence="12">ValRS</shortName>
    </alternativeName>
</protein>
<dbReference type="Proteomes" id="UP000037643">
    <property type="component" value="Chromosome"/>
</dbReference>
<dbReference type="GO" id="GO:0004832">
    <property type="term" value="F:valine-tRNA ligase activity"/>
    <property type="evidence" value="ECO:0007669"/>
    <property type="project" value="UniProtKB-UniRule"/>
</dbReference>
<comment type="domain">
    <text evidence="12">ValRS has two distinct active sites: one for aminoacylation and one for editing. The misactivated threonine is translocated from the active site to the editing site.</text>
</comment>
<dbReference type="PATRIC" id="fig|543877.4.peg.353"/>
<feature type="short sequence motif" description="'KMSKS' region" evidence="12">
    <location>
        <begin position="650"/>
        <end position="654"/>
    </location>
</feature>
<feature type="binding site" evidence="12">
    <location>
        <position position="653"/>
    </location>
    <ligand>
        <name>ATP</name>
        <dbReference type="ChEBI" id="CHEBI:30616"/>
    </ligand>
</feature>
<dbReference type="NCBIfam" id="TIGR00422">
    <property type="entry name" value="valS"/>
    <property type="match status" value="1"/>
</dbReference>
<dbReference type="SUPFAM" id="SSF47323">
    <property type="entry name" value="Anticodon-binding domain of a subclass of class I aminoacyl-tRNA synthetases"/>
    <property type="match status" value="1"/>
</dbReference>
<comment type="domain">
    <text evidence="12">The C-terminal coiled-coil domain is crucial for aminoacylation activity.</text>
</comment>